<dbReference type="RefSeq" id="WP_128630357.1">
    <property type="nucleotide sequence ID" value="NZ_RRCN01000001.1"/>
</dbReference>
<dbReference type="EMBL" id="RRCN01000001">
    <property type="protein sequence ID" value="RRJ62470.1"/>
    <property type="molecule type" value="Genomic_DNA"/>
</dbReference>
<comment type="caution">
    <text evidence="1">The sequence shown here is derived from an EMBL/GenBank/DDBJ whole genome shotgun (WGS) entry which is preliminary data.</text>
</comment>
<dbReference type="OrthoDB" id="2819999at2"/>
<gene>
    <name evidence="1" type="ORF">EHV15_05505</name>
</gene>
<keyword evidence="2" id="KW-1185">Reference proteome</keyword>
<evidence type="ECO:0000313" key="1">
    <source>
        <dbReference type="EMBL" id="RRJ62470.1"/>
    </source>
</evidence>
<proteinExistence type="predicted"/>
<organism evidence="1 2">
    <name type="scientific">Paenibacillus oralis</name>
    <dbReference type="NCBI Taxonomy" id="2490856"/>
    <lineage>
        <taxon>Bacteria</taxon>
        <taxon>Bacillati</taxon>
        <taxon>Bacillota</taxon>
        <taxon>Bacilli</taxon>
        <taxon>Bacillales</taxon>
        <taxon>Paenibacillaceae</taxon>
        <taxon>Paenibacillus</taxon>
    </lineage>
</organism>
<evidence type="ECO:0000313" key="2">
    <source>
        <dbReference type="Proteomes" id="UP000267017"/>
    </source>
</evidence>
<dbReference type="Proteomes" id="UP000267017">
    <property type="component" value="Unassembled WGS sequence"/>
</dbReference>
<reference evidence="1 2" key="1">
    <citation type="submission" date="2018-11" db="EMBL/GenBank/DDBJ databases">
        <title>Genome sequencing of Paenibacillus sp. KCOM 3021 (= ChDC PVNT-B20).</title>
        <authorList>
            <person name="Kook J.-K."/>
            <person name="Park S.-N."/>
            <person name="Lim Y.K."/>
        </authorList>
    </citation>
    <scope>NUCLEOTIDE SEQUENCE [LARGE SCALE GENOMIC DNA]</scope>
    <source>
        <strain evidence="1 2">KCOM 3021</strain>
    </source>
</reference>
<dbReference type="AlphaFoldDB" id="A0A3P3TXA5"/>
<evidence type="ECO:0008006" key="3">
    <source>
        <dbReference type="Google" id="ProtNLM"/>
    </source>
</evidence>
<name>A0A3P3TXA5_9BACL</name>
<accession>A0A3P3TXA5</accession>
<protein>
    <recommendedName>
        <fullName evidence="3">(2Fe-2S)-binding protein</fullName>
    </recommendedName>
</protein>
<sequence length="268" mass="30883">MPIDYELLELQLCIVTKERQDALLTVPAAVLTDRERMESFLKFYQEQIKGLDIQVAATYFASAWRVMCTALQYMLSVTPSRLRFSLENITVQVVVVNQFPWVYFVLNDPEETPWPQGERDAWRENELGGFYLEVLRPVMESIAAVSGVPLTQLWGQIPLGVQYYVRAIAGKLEDEAQRSRLMEDYDYLAKELPASWFGLKRNPFNVKQVLLDDPYRPGEKTPMKPTCCLAYRTDTGHGYCYGCPKLTKQEREAKRLEIMEKMAASKAQ</sequence>